<accession>A0A2P2IYQ5</accession>
<sequence length="36" mass="4105">MNRSTPHVILKTNRFLHFIGIINYGVFKNGQQGCSL</sequence>
<protein>
    <submittedName>
        <fullName evidence="1">Uncharacterized protein</fullName>
    </submittedName>
</protein>
<reference evidence="1" key="1">
    <citation type="submission" date="2018-02" db="EMBL/GenBank/DDBJ databases">
        <title>Rhizophora mucronata_Transcriptome.</title>
        <authorList>
            <person name="Meera S.P."/>
            <person name="Sreeshan A."/>
            <person name="Augustine A."/>
        </authorList>
    </citation>
    <scope>NUCLEOTIDE SEQUENCE</scope>
    <source>
        <tissue evidence="1">Leaf</tissue>
    </source>
</reference>
<dbReference type="AlphaFoldDB" id="A0A2P2IYQ5"/>
<organism evidence="1">
    <name type="scientific">Rhizophora mucronata</name>
    <name type="common">Asiatic mangrove</name>
    <dbReference type="NCBI Taxonomy" id="61149"/>
    <lineage>
        <taxon>Eukaryota</taxon>
        <taxon>Viridiplantae</taxon>
        <taxon>Streptophyta</taxon>
        <taxon>Embryophyta</taxon>
        <taxon>Tracheophyta</taxon>
        <taxon>Spermatophyta</taxon>
        <taxon>Magnoliopsida</taxon>
        <taxon>eudicotyledons</taxon>
        <taxon>Gunneridae</taxon>
        <taxon>Pentapetalae</taxon>
        <taxon>rosids</taxon>
        <taxon>fabids</taxon>
        <taxon>Malpighiales</taxon>
        <taxon>Rhizophoraceae</taxon>
        <taxon>Rhizophora</taxon>
    </lineage>
</organism>
<proteinExistence type="predicted"/>
<evidence type="ECO:0000313" key="1">
    <source>
        <dbReference type="EMBL" id="MBW86353.1"/>
    </source>
</evidence>
<name>A0A2P2IYQ5_RHIMU</name>
<dbReference type="EMBL" id="GGEC01005870">
    <property type="protein sequence ID" value="MBW86353.1"/>
    <property type="molecule type" value="Transcribed_RNA"/>
</dbReference>